<protein>
    <submittedName>
        <fullName evidence="3">Uncharacterized protein</fullName>
    </submittedName>
</protein>
<evidence type="ECO:0000313" key="3">
    <source>
        <dbReference type="EMBL" id="OJT10822.1"/>
    </source>
</evidence>
<evidence type="ECO:0000256" key="2">
    <source>
        <dbReference type="SAM" id="SignalP"/>
    </source>
</evidence>
<sequence length="81" mass="8326">MARLAITSLVFVLTLALSVWAGPVPQDMVSSTLTAPAATSTAAAEDALPSLAFTFGPRPASDPLPSQTPGTPAKLEMDWLS</sequence>
<name>A0A1M2VTI1_TRAPU</name>
<dbReference type="OMA" id="AKLEMDW"/>
<proteinExistence type="predicted"/>
<keyword evidence="2" id="KW-0732">Signal</keyword>
<organism evidence="3 4">
    <name type="scientific">Trametes pubescens</name>
    <name type="common">White-rot fungus</name>
    <dbReference type="NCBI Taxonomy" id="154538"/>
    <lineage>
        <taxon>Eukaryota</taxon>
        <taxon>Fungi</taxon>
        <taxon>Dikarya</taxon>
        <taxon>Basidiomycota</taxon>
        <taxon>Agaricomycotina</taxon>
        <taxon>Agaricomycetes</taxon>
        <taxon>Polyporales</taxon>
        <taxon>Polyporaceae</taxon>
        <taxon>Trametes</taxon>
    </lineage>
</organism>
<evidence type="ECO:0000313" key="4">
    <source>
        <dbReference type="Proteomes" id="UP000184267"/>
    </source>
</evidence>
<comment type="caution">
    <text evidence="3">The sequence shown here is derived from an EMBL/GenBank/DDBJ whole genome shotgun (WGS) entry which is preliminary data.</text>
</comment>
<dbReference type="EMBL" id="MNAD01000731">
    <property type="protein sequence ID" value="OJT10822.1"/>
    <property type="molecule type" value="Genomic_DNA"/>
</dbReference>
<dbReference type="Proteomes" id="UP000184267">
    <property type="component" value="Unassembled WGS sequence"/>
</dbReference>
<feature type="signal peptide" evidence="2">
    <location>
        <begin position="1"/>
        <end position="21"/>
    </location>
</feature>
<keyword evidence="4" id="KW-1185">Reference proteome</keyword>
<gene>
    <name evidence="3" type="ORF">TRAPUB_12691</name>
</gene>
<evidence type="ECO:0000256" key="1">
    <source>
        <dbReference type="SAM" id="MobiDB-lite"/>
    </source>
</evidence>
<accession>A0A1M2VTI1</accession>
<reference evidence="3 4" key="1">
    <citation type="submission" date="2016-10" db="EMBL/GenBank/DDBJ databases">
        <title>Genome sequence of the basidiomycete white-rot fungus Trametes pubescens.</title>
        <authorList>
            <person name="Makela M.R."/>
            <person name="Granchi Z."/>
            <person name="Peng M."/>
            <person name="De Vries R.P."/>
            <person name="Grigoriev I."/>
            <person name="Riley R."/>
            <person name="Hilden K."/>
        </authorList>
    </citation>
    <scope>NUCLEOTIDE SEQUENCE [LARGE SCALE GENOMIC DNA]</scope>
    <source>
        <strain evidence="3 4">FBCC735</strain>
    </source>
</reference>
<feature type="region of interest" description="Disordered" evidence="1">
    <location>
        <begin position="57"/>
        <end position="81"/>
    </location>
</feature>
<dbReference type="OrthoDB" id="2757705at2759"/>
<feature type="chain" id="PRO_5011956685" evidence="2">
    <location>
        <begin position="22"/>
        <end position="81"/>
    </location>
</feature>
<dbReference type="AlphaFoldDB" id="A0A1M2VTI1"/>